<organism evidence="1 2">
    <name type="scientific">Deinococcus hopiensis KR-140</name>
    <dbReference type="NCBI Taxonomy" id="695939"/>
    <lineage>
        <taxon>Bacteria</taxon>
        <taxon>Thermotogati</taxon>
        <taxon>Deinococcota</taxon>
        <taxon>Deinococci</taxon>
        <taxon>Deinococcales</taxon>
        <taxon>Deinococcaceae</taxon>
        <taxon>Deinococcus</taxon>
    </lineage>
</organism>
<dbReference type="Proteomes" id="UP000192582">
    <property type="component" value="Unassembled WGS sequence"/>
</dbReference>
<dbReference type="EMBL" id="FWWU01000007">
    <property type="protein sequence ID" value="SMB84558.1"/>
    <property type="molecule type" value="Genomic_DNA"/>
</dbReference>
<evidence type="ECO:0000313" key="1">
    <source>
        <dbReference type="EMBL" id="SMB84558.1"/>
    </source>
</evidence>
<name>A0A1W1UTS9_9DEIO</name>
<sequence>MTGGQKAGLQTIDQMIAVMPDGPIRLQDRMALLPEEVKPKTAFGEAGLLVADRLTTRDGRAFGTSVITEKGRQRRAEMHALLARQ</sequence>
<reference evidence="1 2" key="1">
    <citation type="submission" date="2017-04" db="EMBL/GenBank/DDBJ databases">
        <authorList>
            <person name="Afonso C.L."/>
            <person name="Miller P.J."/>
            <person name="Scott M.A."/>
            <person name="Spackman E."/>
            <person name="Goraichik I."/>
            <person name="Dimitrov K.M."/>
            <person name="Suarez D.L."/>
            <person name="Swayne D.E."/>
        </authorList>
    </citation>
    <scope>NUCLEOTIDE SEQUENCE [LARGE SCALE GENOMIC DNA]</scope>
    <source>
        <strain evidence="1 2">KR-140</strain>
    </source>
</reference>
<keyword evidence="2" id="KW-1185">Reference proteome</keyword>
<dbReference type="RefSeq" id="WP_084046936.1">
    <property type="nucleotide sequence ID" value="NZ_FWWU01000007.1"/>
</dbReference>
<proteinExistence type="predicted"/>
<dbReference type="AlphaFoldDB" id="A0A1W1UTS9"/>
<evidence type="ECO:0000313" key="2">
    <source>
        <dbReference type="Proteomes" id="UP000192582"/>
    </source>
</evidence>
<protein>
    <submittedName>
        <fullName evidence="1">Uncharacterized protein</fullName>
    </submittedName>
</protein>
<gene>
    <name evidence="1" type="ORF">SAMN00790413_05189</name>
</gene>
<dbReference type="STRING" id="695939.SAMN00790413_05189"/>
<accession>A0A1W1UTS9</accession>